<feature type="transmembrane region" description="Helical" evidence="1">
    <location>
        <begin position="349"/>
        <end position="368"/>
    </location>
</feature>
<evidence type="ECO:0000313" key="3">
    <source>
        <dbReference type="Proteomes" id="UP000267844"/>
    </source>
</evidence>
<feature type="transmembrane region" description="Helical" evidence="1">
    <location>
        <begin position="284"/>
        <end position="303"/>
    </location>
</feature>
<comment type="caution">
    <text evidence="2">The sequence shown here is derived from an EMBL/GenBank/DDBJ whole genome shotgun (WGS) entry which is preliminary data.</text>
</comment>
<dbReference type="EMBL" id="RHPO01000048">
    <property type="protein sequence ID" value="RRT87942.1"/>
    <property type="molecule type" value="Genomic_DNA"/>
</dbReference>
<feature type="transmembrane region" description="Helical" evidence="1">
    <location>
        <begin position="100"/>
        <end position="125"/>
    </location>
</feature>
<accession>A0A427BFX8</accession>
<reference evidence="2 3" key="1">
    <citation type="submission" date="2018-10" db="EMBL/GenBank/DDBJ databases">
        <title>Transmission dynamics of multidrug resistant bacteria on intensive care unit surfaces.</title>
        <authorList>
            <person name="D'Souza A.W."/>
            <person name="Potter R.F."/>
            <person name="Wallace M."/>
            <person name="Shupe A."/>
            <person name="Patel S."/>
            <person name="Sun S."/>
            <person name="Gul D."/>
            <person name="Kwon J.H."/>
            <person name="Andleeb S."/>
            <person name="Burnham C.-A.D."/>
            <person name="Dantas G."/>
        </authorList>
    </citation>
    <scope>NUCLEOTIDE SEQUENCE [LARGE SCALE GENOMIC DNA]</scope>
    <source>
        <strain evidence="2 3">WF_348</strain>
    </source>
</reference>
<keyword evidence="1" id="KW-0472">Membrane</keyword>
<evidence type="ECO:0008006" key="4">
    <source>
        <dbReference type="Google" id="ProtNLM"/>
    </source>
</evidence>
<evidence type="ECO:0000313" key="2">
    <source>
        <dbReference type="EMBL" id="RRT87942.1"/>
    </source>
</evidence>
<evidence type="ECO:0000256" key="1">
    <source>
        <dbReference type="SAM" id="Phobius"/>
    </source>
</evidence>
<feature type="transmembrane region" description="Helical" evidence="1">
    <location>
        <begin position="137"/>
        <end position="170"/>
    </location>
</feature>
<gene>
    <name evidence="2" type="ORF">EGI89_14220</name>
</gene>
<organism evidence="2 3">
    <name type="scientific">Empedobacter falsenii</name>
    <dbReference type="NCBI Taxonomy" id="343874"/>
    <lineage>
        <taxon>Bacteria</taxon>
        <taxon>Pseudomonadati</taxon>
        <taxon>Bacteroidota</taxon>
        <taxon>Flavobacteriia</taxon>
        <taxon>Flavobacteriales</taxon>
        <taxon>Weeksellaceae</taxon>
        <taxon>Empedobacter</taxon>
    </lineage>
</organism>
<dbReference type="RefSeq" id="WP_125350672.1">
    <property type="nucleotide sequence ID" value="NZ_RHPN01000047.1"/>
</dbReference>
<feature type="transmembrane region" description="Helical" evidence="1">
    <location>
        <begin position="5"/>
        <end position="22"/>
    </location>
</feature>
<dbReference type="AlphaFoldDB" id="A0A427BFX8"/>
<feature type="transmembrane region" description="Helical" evidence="1">
    <location>
        <begin position="309"/>
        <end position="328"/>
    </location>
</feature>
<feature type="transmembrane region" description="Helical" evidence="1">
    <location>
        <begin position="177"/>
        <end position="195"/>
    </location>
</feature>
<sequence length="393" mass="46455">MRNKILNLVFVFLFIIYVYEFFKYAFSPLLLNYENADLLINYSNGFIRRGFLGTMFLYFSNYLNPILLIRIIVLISFCNVCIFFLYYFKKYKIDFRVLLFPFFLPYILMCNMLGFRDYILINIIWISLMLYNKRKMVYLLVASALLAIGCFIHEMFIIYVTSTLIILSVIEGQRKIIIQNGLILIPSFLVFLFVFKYTDGNENLPLIMYESIVKHLPKSSVIDDRIPNSLLALTGKVDGHIIYVFQLNNMGFSRGLIYLCFILFLFVFLYNLNLFTTLGNKFKLLPIIFAFLILMCIPLFYAAIDWQRFISMAFILSFVIYFNINKLEKNTIVVNKLEDIYFKFNFIKINSKESLIILSLFYIVPYINLGTHKYLFSSSILIIYSYISKLILQ</sequence>
<feature type="transmembrane region" description="Helical" evidence="1">
    <location>
        <begin position="255"/>
        <end position="272"/>
    </location>
</feature>
<proteinExistence type="predicted"/>
<feature type="transmembrane region" description="Helical" evidence="1">
    <location>
        <begin position="67"/>
        <end position="88"/>
    </location>
</feature>
<keyword evidence="1" id="KW-0812">Transmembrane</keyword>
<keyword evidence="1" id="KW-1133">Transmembrane helix</keyword>
<protein>
    <recommendedName>
        <fullName evidence="4">EpsG family protein</fullName>
    </recommendedName>
</protein>
<name>A0A427BFX8_9FLAO</name>
<dbReference type="Proteomes" id="UP000267844">
    <property type="component" value="Unassembled WGS sequence"/>
</dbReference>